<evidence type="ECO:0000256" key="2">
    <source>
        <dbReference type="ARBA" id="ARBA00004496"/>
    </source>
</evidence>
<evidence type="ECO:0000256" key="17">
    <source>
        <dbReference type="RuleBase" id="RU000532"/>
    </source>
</evidence>
<evidence type="ECO:0000256" key="5">
    <source>
        <dbReference type="ARBA" id="ARBA00011245"/>
    </source>
</evidence>
<dbReference type="PANTHER" id="PTHR11406:SF23">
    <property type="entry name" value="PHOSPHOGLYCERATE KINASE 1, CHLOROPLASTIC-RELATED"/>
    <property type="match status" value="1"/>
</dbReference>
<evidence type="ECO:0000313" key="19">
    <source>
        <dbReference type="Proteomes" id="UP000202259"/>
    </source>
</evidence>
<dbReference type="RefSeq" id="WP_081148634.1">
    <property type="nucleotide sequence ID" value="NZ_CP020465.1"/>
</dbReference>
<keyword evidence="8 14" id="KW-0963">Cytoplasm</keyword>
<dbReference type="GO" id="GO:0006094">
    <property type="term" value="P:gluconeogenesis"/>
    <property type="evidence" value="ECO:0007669"/>
    <property type="project" value="TreeGrafter"/>
</dbReference>
<dbReference type="EC" id="2.7.2.3" evidence="6 14"/>
<evidence type="ECO:0000256" key="3">
    <source>
        <dbReference type="ARBA" id="ARBA00004838"/>
    </source>
</evidence>
<dbReference type="GO" id="GO:0006096">
    <property type="term" value="P:glycolytic process"/>
    <property type="evidence" value="ECO:0007669"/>
    <property type="project" value="UniProtKB-UniRule"/>
</dbReference>
<comment type="similarity">
    <text evidence="4 14 17">Belongs to the phosphoglycerate kinase family.</text>
</comment>
<dbReference type="HAMAP" id="MF_00145">
    <property type="entry name" value="Phosphoglyc_kinase"/>
    <property type="match status" value="1"/>
</dbReference>
<dbReference type="InterPro" id="IPR001576">
    <property type="entry name" value="Phosphoglycerate_kinase"/>
</dbReference>
<keyword evidence="11 14" id="KW-0418">Kinase</keyword>
<dbReference type="GO" id="GO:0005829">
    <property type="term" value="C:cytosol"/>
    <property type="evidence" value="ECO:0007669"/>
    <property type="project" value="TreeGrafter"/>
</dbReference>
<feature type="binding site" evidence="15">
    <location>
        <position position="113"/>
    </location>
    <ligand>
        <name>(2R)-3-phosphoglycerate</name>
        <dbReference type="ChEBI" id="CHEBI:58272"/>
    </ligand>
</feature>
<dbReference type="AlphaFoldDB" id="A0A222G3Q8"/>
<proteinExistence type="inferred from homology"/>
<dbReference type="FunFam" id="3.40.50.1260:FF:000001">
    <property type="entry name" value="Phosphoglycerate kinase"/>
    <property type="match status" value="1"/>
</dbReference>
<evidence type="ECO:0000256" key="6">
    <source>
        <dbReference type="ARBA" id="ARBA00013061"/>
    </source>
</evidence>
<comment type="catalytic activity">
    <reaction evidence="1 14 17">
        <text>(2R)-3-phosphoglycerate + ATP = (2R)-3-phospho-glyceroyl phosphate + ADP</text>
        <dbReference type="Rhea" id="RHEA:14801"/>
        <dbReference type="ChEBI" id="CHEBI:30616"/>
        <dbReference type="ChEBI" id="CHEBI:57604"/>
        <dbReference type="ChEBI" id="CHEBI:58272"/>
        <dbReference type="ChEBI" id="CHEBI:456216"/>
        <dbReference type="EC" id="2.7.2.3"/>
    </reaction>
</comment>
<evidence type="ECO:0000256" key="11">
    <source>
        <dbReference type="ARBA" id="ARBA00022777"/>
    </source>
</evidence>
<dbReference type="FunFam" id="3.40.50.1260:FF:000002">
    <property type="entry name" value="Phosphoglycerate kinase"/>
    <property type="match status" value="1"/>
</dbReference>
<feature type="binding site" evidence="14 16">
    <location>
        <begin position="345"/>
        <end position="348"/>
    </location>
    <ligand>
        <name>ATP</name>
        <dbReference type="ChEBI" id="CHEBI:30616"/>
    </ligand>
</feature>
<dbReference type="PROSITE" id="PS00111">
    <property type="entry name" value="PGLYCERATE_KINASE"/>
    <property type="match status" value="1"/>
</dbReference>
<feature type="binding site" evidence="14 15">
    <location>
        <begin position="21"/>
        <end position="23"/>
    </location>
    <ligand>
        <name>substrate</name>
    </ligand>
</feature>
<comment type="subunit">
    <text evidence="5 14">Monomer.</text>
</comment>
<reference evidence="18 19" key="1">
    <citation type="submission" date="2017-08" db="EMBL/GenBank/DDBJ databases">
        <title>Complete genome of Colwellia sp. NB097-1, a psychrophile bacterium ioslated from Bering Sea.</title>
        <authorList>
            <person name="Chen X."/>
        </authorList>
    </citation>
    <scope>NUCLEOTIDE SEQUENCE [LARGE SCALE GENOMIC DNA]</scope>
    <source>
        <strain evidence="18 19">NB097-1</strain>
    </source>
</reference>
<gene>
    <name evidence="14 18" type="primary">pgk</name>
    <name evidence="18" type="ORF">B5D82_01430</name>
</gene>
<evidence type="ECO:0000313" key="18">
    <source>
        <dbReference type="EMBL" id="ASP46555.1"/>
    </source>
</evidence>
<dbReference type="GO" id="GO:0004618">
    <property type="term" value="F:phosphoglycerate kinase activity"/>
    <property type="evidence" value="ECO:0007669"/>
    <property type="project" value="UniProtKB-UniRule"/>
</dbReference>
<dbReference type="InterPro" id="IPR036043">
    <property type="entry name" value="Phosphoglycerate_kinase_sf"/>
</dbReference>
<evidence type="ECO:0000256" key="15">
    <source>
        <dbReference type="PIRSR" id="PIRSR000724-1"/>
    </source>
</evidence>
<evidence type="ECO:0000256" key="9">
    <source>
        <dbReference type="ARBA" id="ARBA00022679"/>
    </source>
</evidence>
<keyword evidence="10 14" id="KW-0547">Nucleotide-binding</keyword>
<feature type="binding site" evidence="14">
    <location>
        <position position="146"/>
    </location>
    <ligand>
        <name>substrate</name>
    </ligand>
</feature>
<comment type="pathway">
    <text evidence="3 14">Carbohydrate degradation; glycolysis; pyruvate from D-glyceraldehyde 3-phosphate: step 2/5.</text>
</comment>
<evidence type="ECO:0000256" key="14">
    <source>
        <dbReference type="HAMAP-Rule" id="MF_00145"/>
    </source>
</evidence>
<evidence type="ECO:0000256" key="4">
    <source>
        <dbReference type="ARBA" id="ARBA00008982"/>
    </source>
</evidence>
<dbReference type="PANTHER" id="PTHR11406">
    <property type="entry name" value="PHOSPHOGLYCERATE KINASE"/>
    <property type="match status" value="1"/>
</dbReference>
<dbReference type="GO" id="GO:0005524">
    <property type="term" value="F:ATP binding"/>
    <property type="evidence" value="ECO:0007669"/>
    <property type="project" value="UniProtKB-KW"/>
</dbReference>
<evidence type="ECO:0000256" key="8">
    <source>
        <dbReference type="ARBA" id="ARBA00022490"/>
    </source>
</evidence>
<keyword evidence="12 14" id="KW-0067">ATP-binding</keyword>
<dbReference type="PRINTS" id="PR00477">
    <property type="entry name" value="PHGLYCKINASE"/>
</dbReference>
<dbReference type="Gene3D" id="3.40.50.1260">
    <property type="entry name" value="Phosphoglycerate kinase, N-terminal domain"/>
    <property type="match status" value="2"/>
</dbReference>
<feature type="binding site" evidence="14 15">
    <location>
        <begin position="59"/>
        <end position="62"/>
    </location>
    <ligand>
        <name>substrate</name>
    </ligand>
</feature>
<protein>
    <recommendedName>
        <fullName evidence="7 14">Phosphoglycerate kinase</fullName>
        <ecNumber evidence="6 14">2.7.2.3</ecNumber>
    </recommendedName>
</protein>
<evidence type="ECO:0000256" key="10">
    <source>
        <dbReference type="ARBA" id="ARBA00022741"/>
    </source>
</evidence>
<dbReference type="InterPro" id="IPR015911">
    <property type="entry name" value="Phosphoglycerate_kinase_CS"/>
</dbReference>
<dbReference type="PIRSF" id="PIRSF000724">
    <property type="entry name" value="Pgk"/>
    <property type="match status" value="1"/>
</dbReference>
<keyword evidence="13 14" id="KW-0324">Glycolysis</keyword>
<evidence type="ECO:0000256" key="1">
    <source>
        <dbReference type="ARBA" id="ARBA00000642"/>
    </source>
</evidence>
<dbReference type="EMBL" id="CP020465">
    <property type="protein sequence ID" value="ASP46555.1"/>
    <property type="molecule type" value="Genomic_DNA"/>
</dbReference>
<dbReference type="SUPFAM" id="SSF53748">
    <property type="entry name" value="Phosphoglycerate kinase"/>
    <property type="match status" value="1"/>
</dbReference>
<evidence type="ECO:0000256" key="16">
    <source>
        <dbReference type="PIRSR" id="PIRSR000724-2"/>
    </source>
</evidence>
<name>A0A222G3Q8_9GAMM</name>
<sequence>MSVIKMTDLALNNQRVLIREDLNVPVKDGKITSDARLRAALPTLRLALEAGAKVMVMSHLGRPTEGEYNAEFSLQPVADYLSAALNVPVRLAKSYLDGVDVNIGELVIFENIRFNVGEKNNDDTLSKKLAALCDVFVMDAFGTAHRAQASTHGVAKYAPIACAGPLLAGELSALSKALDNPARPLVAIVGGSKVSTKLTVLDSLAGIVDQLVVGGGIANTFIASQGHNVGKSLFEADLVDEAKRLTKQANDNNGSIPVPTDVVVGKEFSETAVATLKNVSDVDDSDMIFDIGPQSAKALAEIIANAGTVVWNGPVGVFEFDQFGKGTEVIARAIASSKAFSIAGGGDTLAAVDKYDIADQVSYISTGGGAFLEFLEGKKLPAVEILEARAKA</sequence>
<dbReference type="InterPro" id="IPR015824">
    <property type="entry name" value="Phosphoglycerate_kinase_N"/>
</dbReference>
<feature type="binding site" evidence="14 16">
    <location>
        <position position="197"/>
    </location>
    <ligand>
        <name>ATP</name>
        <dbReference type="ChEBI" id="CHEBI:30616"/>
    </ligand>
</feature>
<keyword evidence="9 14" id="KW-0808">Transferase</keyword>
<organism evidence="18 19">
    <name type="scientific">Cognaticolwellia beringensis</name>
    <dbReference type="NCBI Taxonomy" id="1967665"/>
    <lineage>
        <taxon>Bacteria</taxon>
        <taxon>Pseudomonadati</taxon>
        <taxon>Pseudomonadota</taxon>
        <taxon>Gammaproteobacteria</taxon>
        <taxon>Alteromonadales</taxon>
        <taxon>Colwelliaceae</taxon>
        <taxon>Cognaticolwellia</taxon>
    </lineage>
</organism>
<evidence type="ECO:0000256" key="7">
    <source>
        <dbReference type="ARBA" id="ARBA00016471"/>
    </source>
</evidence>
<dbReference type="KEGG" id="cber:B5D82_01430"/>
<keyword evidence="19" id="KW-1185">Reference proteome</keyword>
<comment type="caution">
    <text evidence="14">Lacks conserved residue(s) required for the propagation of feature annotation.</text>
</comment>
<feature type="binding site" evidence="15">
    <location>
        <position position="36"/>
    </location>
    <ligand>
        <name>(2R)-3-phosphoglycerate</name>
        <dbReference type="ChEBI" id="CHEBI:58272"/>
    </ligand>
</feature>
<feature type="binding site" evidence="14 16">
    <location>
        <position position="319"/>
    </location>
    <ligand>
        <name>ATP</name>
        <dbReference type="ChEBI" id="CHEBI:30616"/>
    </ligand>
</feature>
<dbReference type="Proteomes" id="UP000202259">
    <property type="component" value="Chromosome"/>
</dbReference>
<feature type="binding site" evidence="14">
    <location>
        <position position="113"/>
    </location>
    <ligand>
        <name>substrate</name>
    </ligand>
</feature>
<accession>A0A222G3Q8</accession>
<dbReference type="OrthoDB" id="9808460at2"/>
<comment type="subcellular location">
    <subcellularLocation>
        <location evidence="2 14">Cytoplasm</location>
    </subcellularLocation>
</comment>
<dbReference type="Pfam" id="PF00162">
    <property type="entry name" value="PGK"/>
    <property type="match status" value="1"/>
</dbReference>
<feature type="binding site" evidence="14">
    <location>
        <position position="36"/>
    </location>
    <ligand>
        <name>substrate</name>
    </ligand>
</feature>
<dbReference type="GO" id="GO:0043531">
    <property type="term" value="F:ADP binding"/>
    <property type="evidence" value="ECO:0007669"/>
    <property type="project" value="TreeGrafter"/>
</dbReference>
<evidence type="ECO:0000256" key="13">
    <source>
        <dbReference type="ARBA" id="ARBA00023152"/>
    </source>
</evidence>
<evidence type="ECO:0000256" key="12">
    <source>
        <dbReference type="ARBA" id="ARBA00022840"/>
    </source>
</evidence>
<feature type="binding site" evidence="15">
    <location>
        <position position="146"/>
    </location>
    <ligand>
        <name>(2R)-3-phosphoglycerate</name>
        <dbReference type="ChEBI" id="CHEBI:58272"/>
    </ligand>
</feature>
<dbReference type="UniPathway" id="UPA00109">
    <property type="reaction ID" value="UER00185"/>
</dbReference>